<keyword evidence="2" id="KW-1185">Reference proteome</keyword>
<dbReference type="Proteomes" id="UP000789739">
    <property type="component" value="Unassembled WGS sequence"/>
</dbReference>
<dbReference type="EMBL" id="CAJVPI010001407">
    <property type="protein sequence ID" value="CAG8611328.1"/>
    <property type="molecule type" value="Genomic_DNA"/>
</dbReference>
<reference evidence="1" key="1">
    <citation type="submission" date="2021-06" db="EMBL/GenBank/DDBJ databases">
        <authorList>
            <person name="Kallberg Y."/>
            <person name="Tangrot J."/>
            <person name="Rosling A."/>
        </authorList>
    </citation>
    <scope>NUCLEOTIDE SEQUENCE</scope>
    <source>
        <strain evidence="1">BR232B</strain>
    </source>
</reference>
<comment type="caution">
    <text evidence="1">The sequence shown here is derived from an EMBL/GenBank/DDBJ whole genome shotgun (WGS) entry which is preliminary data.</text>
</comment>
<dbReference type="AlphaFoldDB" id="A0A9N9CPN3"/>
<name>A0A9N9CPN3_9GLOM</name>
<organism evidence="1 2">
    <name type="scientific">Paraglomus brasilianum</name>
    <dbReference type="NCBI Taxonomy" id="144538"/>
    <lineage>
        <taxon>Eukaryota</taxon>
        <taxon>Fungi</taxon>
        <taxon>Fungi incertae sedis</taxon>
        <taxon>Mucoromycota</taxon>
        <taxon>Glomeromycotina</taxon>
        <taxon>Glomeromycetes</taxon>
        <taxon>Paraglomerales</taxon>
        <taxon>Paraglomeraceae</taxon>
        <taxon>Paraglomus</taxon>
    </lineage>
</organism>
<protein>
    <submittedName>
        <fullName evidence="1">4406_t:CDS:1</fullName>
    </submittedName>
</protein>
<proteinExistence type="predicted"/>
<evidence type="ECO:0000313" key="2">
    <source>
        <dbReference type="Proteomes" id="UP000789739"/>
    </source>
</evidence>
<accession>A0A9N9CPN3</accession>
<evidence type="ECO:0000313" key="1">
    <source>
        <dbReference type="EMBL" id="CAG8611328.1"/>
    </source>
</evidence>
<gene>
    <name evidence="1" type="ORF">PBRASI_LOCUS8186</name>
</gene>
<sequence length="233" mass="26877">MDVEKGHAHVVTKTINDIYNLPQEKPLTADEKSYPVLNAILTLPSVNSRNYRLKEYEIFGSNVIPFIPFLDADNFRHGSCRLQSVWSRDYDGYNYPEIDHGNSLDGSWDWNLLLRSEQTPLTETPLIPTHSYLRRHRVSHELDKSPEEATAEVVAKTLEKSPLIDYEYLKIPTEAELIADIRRMIEGDGEDPTELHIAEGPVDLPRHIPRVRHTRGRGKNVLPSWKHLRRGRI</sequence>